<protein>
    <submittedName>
        <fullName evidence="6">Uncharacterized protein</fullName>
    </submittedName>
</protein>
<dbReference type="InterPro" id="IPR004043">
    <property type="entry name" value="LCCL"/>
</dbReference>
<comment type="caution">
    <text evidence="1">Lacks conserved residue(s) required for the propagation of feature annotation.</text>
</comment>
<evidence type="ECO:0000259" key="3">
    <source>
        <dbReference type="PROSITE" id="PS50026"/>
    </source>
</evidence>
<feature type="disulfide bond" evidence="1">
    <location>
        <begin position="348"/>
        <end position="357"/>
    </location>
</feature>
<organism evidence="6 7">
    <name type="scientific">Amblyomma americanum</name>
    <name type="common">Lone star tick</name>
    <dbReference type="NCBI Taxonomy" id="6943"/>
    <lineage>
        <taxon>Eukaryota</taxon>
        <taxon>Metazoa</taxon>
        <taxon>Ecdysozoa</taxon>
        <taxon>Arthropoda</taxon>
        <taxon>Chelicerata</taxon>
        <taxon>Arachnida</taxon>
        <taxon>Acari</taxon>
        <taxon>Parasitiformes</taxon>
        <taxon>Ixodida</taxon>
        <taxon>Ixodoidea</taxon>
        <taxon>Ixodidae</taxon>
        <taxon>Amblyomminae</taxon>
        <taxon>Amblyomma</taxon>
    </lineage>
</organism>
<dbReference type="CDD" id="cd00055">
    <property type="entry name" value="EGF_Lam"/>
    <property type="match status" value="1"/>
</dbReference>
<evidence type="ECO:0000256" key="2">
    <source>
        <dbReference type="SAM" id="SignalP"/>
    </source>
</evidence>
<proteinExistence type="predicted"/>
<dbReference type="AlphaFoldDB" id="A0AAQ4F9T4"/>
<dbReference type="InterPro" id="IPR013783">
    <property type="entry name" value="Ig-like_fold"/>
</dbReference>
<dbReference type="Gene3D" id="2.60.40.10">
    <property type="entry name" value="Immunoglobulins"/>
    <property type="match status" value="2"/>
</dbReference>
<accession>A0AAQ4F9T4</accession>
<feature type="chain" id="PRO_5042894552" evidence="2">
    <location>
        <begin position="23"/>
        <end position="607"/>
    </location>
</feature>
<dbReference type="EMBL" id="JARKHS020005142">
    <property type="protein sequence ID" value="KAK8783819.1"/>
    <property type="molecule type" value="Genomic_DNA"/>
</dbReference>
<reference evidence="6 7" key="1">
    <citation type="journal article" date="2023" name="Arcadia Sci">
        <title>De novo assembly of a long-read Amblyomma americanum tick genome.</title>
        <authorList>
            <person name="Chou S."/>
            <person name="Poskanzer K.E."/>
            <person name="Rollins M."/>
            <person name="Thuy-Boun P.S."/>
        </authorList>
    </citation>
    <scope>NUCLEOTIDE SEQUENCE [LARGE SCALE GENOMIC DNA]</scope>
    <source>
        <strain evidence="6">F_SG_1</strain>
        <tissue evidence="6">Salivary glands</tissue>
    </source>
</reference>
<evidence type="ECO:0000313" key="6">
    <source>
        <dbReference type="EMBL" id="KAK8783819.1"/>
    </source>
</evidence>
<dbReference type="InterPro" id="IPR036116">
    <property type="entry name" value="FN3_sf"/>
</dbReference>
<dbReference type="InterPro" id="IPR052108">
    <property type="entry name" value="MEGF/SIB"/>
</dbReference>
<keyword evidence="1" id="KW-1015">Disulfide bond</keyword>
<dbReference type="PANTHER" id="PTHR24035">
    <property type="entry name" value="MULTIPLE EPIDERMAL GROWTH FACTOR-LIKE DOMAINS PROTEIN"/>
    <property type="match status" value="1"/>
</dbReference>
<gene>
    <name evidence="6" type="ORF">V5799_009816</name>
</gene>
<comment type="caution">
    <text evidence="6">The sequence shown here is derived from an EMBL/GenBank/DDBJ whole genome shotgun (WGS) entry which is preliminary data.</text>
</comment>
<feature type="domain" description="LCCL" evidence="4">
    <location>
        <begin position="74"/>
        <end position="128"/>
    </location>
</feature>
<dbReference type="PROSITE" id="PS50853">
    <property type="entry name" value="FN3"/>
    <property type="match status" value="1"/>
</dbReference>
<feature type="signal peptide" evidence="2">
    <location>
        <begin position="1"/>
        <end position="22"/>
    </location>
</feature>
<keyword evidence="1" id="KW-0245">EGF-like domain</keyword>
<feature type="domain" description="EGF-like" evidence="3">
    <location>
        <begin position="327"/>
        <end position="358"/>
    </location>
</feature>
<evidence type="ECO:0000259" key="4">
    <source>
        <dbReference type="PROSITE" id="PS50820"/>
    </source>
</evidence>
<keyword evidence="2" id="KW-0732">Signal</keyword>
<dbReference type="Proteomes" id="UP001321473">
    <property type="component" value="Unassembled WGS sequence"/>
</dbReference>
<dbReference type="SMART" id="SM00181">
    <property type="entry name" value="EGF"/>
    <property type="match status" value="3"/>
</dbReference>
<dbReference type="FunFam" id="2.170.300.10:FF:000003">
    <property type="entry name" value="tyrosine-protein kinase receptor Tie-1 isoform X1"/>
    <property type="match status" value="1"/>
</dbReference>
<name>A0AAQ4F9T4_AMBAM</name>
<evidence type="ECO:0000313" key="7">
    <source>
        <dbReference type="Proteomes" id="UP001321473"/>
    </source>
</evidence>
<dbReference type="PROSITE" id="PS50026">
    <property type="entry name" value="EGF_3"/>
    <property type="match status" value="1"/>
</dbReference>
<dbReference type="SUPFAM" id="SSF69848">
    <property type="entry name" value="LCCL domain"/>
    <property type="match status" value="1"/>
</dbReference>
<dbReference type="SUPFAM" id="SSF49265">
    <property type="entry name" value="Fibronectin type III"/>
    <property type="match status" value="1"/>
</dbReference>
<evidence type="ECO:0000256" key="1">
    <source>
        <dbReference type="PROSITE-ProRule" id="PRU00076"/>
    </source>
</evidence>
<feature type="domain" description="Fibronectin type-III" evidence="5">
    <location>
        <begin position="465"/>
        <end position="569"/>
    </location>
</feature>
<dbReference type="Pfam" id="PF03815">
    <property type="entry name" value="LCCL"/>
    <property type="match status" value="1"/>
</dbReference>
<dbReference type="InterPro" id="IPR036609">
    <property type="entry name" value="LCCL_sf"/>
</dbReference>
<dbReference type="InterPro" id="IPR000742">
    <property type="entry name" value="EGF"/>
</dbReference>
<dbReference type="PROSITE" id="PS50820">
    <property type="entry name" value="LCCL"/>
    <property type="match status" value="1"/>
</dbReference>
<dbReference type="Gene3D" id="2.170.130.20">
    <property type="entry name" value="LCCL-like domain"/>
    <property type="match status" value="1"/>
</dbReference>
<dbReference type="PROSITE" id="PS00022">
    <property type="entry name" value="EGF_1"/>
    <property type="match status" value="1"/>
</dbReference>
<dbReference type="InterPro" id="IPR003961">
    <property type="entry name" value="FN3_dom"/>
</dbReference>
<sequence>MHRKHVLRTAYLLSLTVLYADAGPNGGGAIRNLQGPEYHLPPVSSYQQGGAVSYPPTAGHHNPSILYYQQDQVDAKRIACQTDARSSNCNYDQVCWVICPSNCATEGVNVWGTGRYAWESPICVAAAHDLRLLPGKETAVAFKRYKKDIADYRGSWRNMVKSKNKGSLGYWKNNGHYIFVSPRIEEPILDLTSVHVGYRHALNENHVQVCFGPAGHQIYFTHFNWSSRKHIGAYQYDANFPHTLSQTISVGEAATLNNVNGGRVSWYKDGDMARSAVVKDRSSRIEIVQAQLGDAGIYMFQMSHGSPQVTRLIVRACPTGTYGHDCKEKCPQCLNGGVCHDITGVCICPPGFAGHSCDRICSEYHFGQNCSHNCTEMASLAGGNPRCVGMLFCLPDPYGCSCYPGFQGIDCTKTCEKGAYGADCKQRRTCHCQGGNSCHPQWGVCPDRVCKEGYRDEPFCDREYPVLKEFFAQVVDEESIEVQWSRWNPLRGDKGEGNPDGYVIQYKERAANKWNRTDVIPETGNDTLSFVVTDLRPNTWHQVQVLVHDASGHVHSQTAPTSAVQTPCGAPLSAPHNLSHKETTDGIVELMCFQGLPGGNATAWSQK</sequence>
<keyword evidence="7" id="KW-1185">Reference proteome</keyword>
<dbReference type="Gene3D" id="2.170.300.10">
    <property type="entry name" value="Tie2 ligand-binding domain superfamily"/>
    <property type="match status" value="1"/>
</dbReference>
<dbReference type="InterPro" id="IPR002049">
    <property type="entry name" value="LE_dom"/>
</dbReference>
<dbReference type="CDD" id="cd00063">
    <property type="entry name" value="FN3"/>
    <property type="match status" value="1"/>
</dbReference>
<evidence type="ECO:0000259" key="5">
    <source>
        <dbReference type="PROSITE" id="PS50853"/>
    </source>
</evidence>
<dbReference type="PANTHER" id="PTHR24035:SF109">
    <property type="entry name" value="PROTEIN DRAPER"/>
    <property type="match status" value="1"/>
</dbReference>